<dbReference type="SUPFAM" id="SSF53383">
    <property type="entry name" value="PLP-dependent transferases"/>
    <property type="match status" value="1"/>
</dbReference>
<name>A0A382RMX3_9ZZZZ</name>
<dbReference type="EMBL" id="UINC01122663">
    <property type="protein sequence ID" value="SVC98612.1"/>
    <property type="molecule type" value="Genomic_DNA"/>
</dbReference>
<feature type="non-terminal residue" evidence="1">
    <location>
        <position position="229"/>
    </location>
</feature>
<dbReference type="AlphaFoldDB" id="A0A382RMX3"/>
<sequence length="229" mass="26268">MQSRLIGGLLGIEEFTNTPSEDPGFFDGNHLRLTDARSGIWLLVELLSPKTVWMPSFVCKVMIEAVDKAGVPVCHFELDYDMRMHSTDWIHQVQANDLVIFLDYMGYPSHADCTKQIREKKAWILDDASQAWPSNTQSNIADFTLYSPRKFLGLPDGAVLCFQNNSDLMTGVNLEPPPQDWIMKSLAVVQWRRDFDRWNATNPWQELFKTVNDTFPLGPYQMSAFSHMM</sequence>
<gene>
    <name evidence="1" type="ORF">METZ01_LOCUS351466</name>
</gene>
<dbReference type="InterPro" id="IPR015424">
    <property type="entry name" value="PyrdxlP-dep_Trfase"/>
</dbReference>
<organism evidence="1">
    <name type="scientific">marine metagenome</name>
    <dbReference type="NCBI Taxonomy" id="408172"/>
    <lineage>
        <taxon>unclassified sequences</taxon>
        <taxon>metagenomes</taxon>
        <taxon>ecological metagenomes</taxon>
    </lineage>
</organism>
<proteinExistence type="predicted"/>
<accession>A0A382RMX3</accession>
<evidence type="ECO:0008006" key="2">
    <source>
        <dbReference type="Google" id="ProtNLM"/>
    </source>
</evidence>
<evidence type="ECO:0000313" key="1">
    <source>
        <dbReference type="EMBL" id="SVC98612.1"/>
    </source>
</evidence>
<reference evidence="1" key="1">
    <citation type="submission" date="2018-05" db="EMBL/GenBank/DDBJ databases">
        <authorList>
            <person name="Lanie J.A."/>
            <person name="Ng W.-L."/>
            <person name="Kazmierczak K.M."/>
            <person name="Andrzejewski T.M."/>
            <person name="Davidsen T.M."/>
            <person name="Wayne K.J."/>
            <person name="Tettelin H."/>
            <person name="Glass J.I."/>
            <person name="Rusch D."/>
            <person name="Podicherti R."/>
            <person name="Tsui H.-C.T."/>
            <person name="Winkler M.E."/>
        </authorList>
    </citation>
    <scope>NUCLEOTIDE SEQUENCE</scope>
</reference>
<protein>
    <recommendedName>
        <fullName evidence="2">Aminotransferase class V domain-containing protein</fullName>
    </recommendedName>
</protein>